<dbReference type="InterPro" id="IPR003595">
    <property type="entry name" value="Tyr_Pase_cat"/>
</dbReference>
<dbReference type="SMART" id="SM00409">
    <property type="entry name" value="IG"/>
    <property type="match status" value="3"/>
</dbReference>
<feature type="domain" description="Tyrosine specific protein phosphatases" evidence="20">
    <location>
        <begin position="1156"/>
        <end position="1230"/>
    </location>
</feature>
<dbReference type="InterPro" id="IPR003961">
    <property type="entry name" value="FN3_dom"/>
</dbReference>
<evidence type="ECO:0000256" key="1">
    <source>
        <dbReference type="ARBA" id="ARBA00004479"/>
    </source>
</evidence>
<feature type="domain" description="Ig-like" evidence="21">
    <location>
        <begin position="232"/>
        <end position="314"/>
    </location>
</feature>
<organism evidence="23 24">
    <name type="scientific">Eptatretus burgeri</name>
    <name type="common">Inshore hagfish</name>
    <dbReference type="NCBI Taxonomy" id="7764"/>
    <lineage>
        <taxon>Eukaryota</taxon>
        <taxon>Metazoa</taxon>
        <taxon>Chordata</taxon>
        <taxon>Craniata</taxon>
        <taxon>Vertebrata</taxon>
        <taxon>Cyclostomata</taxon>
        <taxon>Myxini</taxon>
        <taxon>Myxiniformes</taxon>
        <taxon>Myxinidae</taxon>
        <taxon>Eptatretinae</taxon>
        <taxon>Eptatretus</taxon>
    </lineage>
</organism>
<evidence type="ECO:0000256" key="2">
    <source>
        <dbReference type="ARBA" id="ARBA00010504"/>
    </source>
</evidence>
<dbReference type="InterPro" id="IPR003599">
    <property type="entry name" value="Ig_sub"/>
</dbReference>
<name>A0A8C4QMJ5_EPTBU</name>
<feature type="domain" description="Tyrosine specific protein phosphatases" evidence="20">
    <location>
        <begin position="1463"/>
        <end position="1536"/>
    </location>
</feature>
<evidence type="ECO:0000256" key="9">
    <source>
        <dbReference type="ARBA" id="ARBA00022989"/>
    </source>
</evidence>
<evidence type="ECO:0000256" key="6">
    <source>
        <dbReference type="ARBA" id="ARBA00022737"/>
    </source>
</evidence>
<dbReference type="CDD" id="cd00063">
    <property type="entry name" value="FN3"/>
    <property type="match status" value="3"/>
</dbReference>
<evidence type="ECO:0000256" key="13">
    <source>
        <dbReference type="ARBA" id="ARBA00023180"/>
    </source>
</evidence>
<dbReference type="InterPro" id="IPR007110">
    <property type="entry name" value="Ig-like_dom"/>
</dbReference>
<accession>A0A8C4QMJ5</accession>
<feature type="domain" description="Ig-like" evidence="21">
    <location>
        <begin position="33"/>
        <end position="123"/>
    </location>
</feature>
<keyword evidence="14" id="KW-0393">Immunoglobulin domain</keyword>
<dbReference type="PROSITE" id="PS50056">
    <property type="entry name" value="TYR_PHOSPHATASE_2"/>
    <property type="match status" value="2"/>
</dbReference>
<feature type="domain" description="Ig-like" evidence="21">
    <location>
        <begin position="135"/>
        <end position="224"/>
    </location>
</feature>
<dbReference type="FunFam" id="2.60.40.10:FF:000027">
    <property type="entry name" value="receptor-type tyrosine-protein phosphatase delta isoform X1"/>
    <property type="match status" value="1"/>
</dbReference>
<evidence type="ECO:0000256" key="3">
    <source>
        <dbReference type="ARBA" id="ARBA00013064"/>
    </source>
</evidence>
<dbReference type="Gene3D" id="3.90.190.10">
    <property type="entry name" value="Protein tyrosine phosphatase superfamily"/>
    <property type="match status" value="2"/>
</dbReference>
<dbReference type="InterPro" id="IPR003598">
    <property type="entry name" value="Ig_sub2"/>
</dbReference>
<dbReference type="SUPFAM" id="SSF48726">
    <property type="entry name" value="Immunoglobulin"/>
    <property type="match status" value="3"/>
</dbReference>
<proteinExistence type="inferred from homology"/>
<evidence type="ECO:0000259" key="19">
    <source>
        <dbReference type="PROSITE" id="PS50055"/>
    </source>
</evidence>
<dbReference type="InterPro" id="IPR013098">
    <property type="entry name" value="Ig_I-set"/>
</dbReference>
<comment type="catalytic activity">
    <reaction evidence="15">
        <text>O-phospho-L-tyrosyl-[protein] + H2O = L-tyrosyl-[protein] + phosphate</text>
        <dbReference type="Rhea" id="RHEA:10684"/>
        <dbReference type="Rhea" id="RHEA-COMP:10136"/>
        <dbReference type="Rhea" id="RHEA-COMP:20101"/>
        <dbReference type="ChEBI" id="CHEBI:15377"/>
        <dbReference type="ChEBI" id="CHEBI:43474"/>
        <dbReference type="ChEBI" id="CHEBI:46858"/>
        <dbReference type="ChEBI" id="CHEBI:61978"/>
        <dbReference type="EC" id="3.1.3.48"/>
    </reaction>
</comment>
<evidence type="ECO:0000313" key="24">
    <source>
        <dbReference type="Proteomes" id="UP000694388"/>
    </source>
</evidence>
<feature type="signal peptide" evidence="18">
    <location>
        <begin position="1"/>
        <end position="29"/>
    </location>
</feature>
<keyword evidence="10 17" id="KW-0472">Membrane</keyword>
<evidence type="ECO:0000313" key="23">
    <source>
        <dbReference type="Ensembl" id="ENSEBUP00000017566.1"/>
    </source>
</evidence>
<evidence type="ECO:0000256" key="7">
    <source>
        <dbReference type="ARBA" id="ARBA00022801"/>
    </source>
</evidence>
<dbReference type="SUPFAM" id="SSF52799">
    <property type="entry name" value="(Phosphotyrosine protein) phosphatases II"/>
    <property type="match status" value="2"/>
</dbReference>
<dbReference type="PANTHER" id="PTHR46957">
    <property type="entry name" value="CYTOKINE RECEPTOR"/>
    <property type="match status" value="1"/>
</dbReference>
<dbReference type="SMART" id="SM00194">
    <property type="entry name" value="PTPc"/>
    <property type="match status" value="2"/>
</dbReference>
<evidence type="ECO:0000256" key="14">
    <source>
        <dbReference type="ARBA" id="ARBA00023319"/>
    </source>
</evidence>
<evidence type="ECO:0000256" key="4">
    <source>
        <dbReference type="ARBA" id="ARBA00022692"/>
    </source>
</evidence>
<dbReference type="PROSITE" id="PS00383">
    <property type="entry name" value="TYR_PHOSPHATASE_1"/>
    <property type="match status" value="1"/>
</dbReference>
<evidence type="ECO:0000259" key="20">
    <source>
        <dbReference type="PROSITE" id="PS50056"/>
    </source>
</evidence>
<evidence type="ECO:0000256" key="12">
    <source>
        <dbReference type="ARBA" id="ARBA00023170"/>
    </source>
</evidence>
<dbReference type="InterPro" id="IPR013783">
    <property type="entry name" value="Ig-like_fold"/>
</dbReference>
<keyword evidence="24" id="KW-1185">Reference proteome</keyword>
<feature type="domain" description="Tyrosine-protein phosphatase" evidence="19">
    <location>
        <begin position="1286"/>
        <end position="1545"/>
    </location>
</feature>
<evidence type="ECO:0000256" key="8">
    <source>
        <dbReference type="ARBA" id="ARBA00022912"/>
    </source>
</evidence>
<dbReference type="InterPro" id="IPR000387">
    <property type="entry name" value="Tyr_Pase_dom"/>
</dbReference>
<dbReference type="InterPro" id="IPR000242">
    <property type="entry name" value="PTP_cat"/>
</dbReference>
<evidence type="ECO:0000256" key="18">
    <source>
        <dbReference type="SAM" id="SignalP"/>
    </source>
</evidence>
<keyword evidence="7" id="KW-0378">Hydrolase</keyword>
<dbReference type="FunFam" id="3.90.190.10:FF:000002">
    <property type="entry name" value="receptor-type tyrosine-protein phosphatase delta isoform X2"/>
    <property type="match status" value="1"/>
</dbReference>
<keyword evidence="4 17" id="KW-0812">Transmembrane</keyword>
<dbReference type="InterPro" id="IPR016130">
    <property type="entry name" value="Tyr_Pase_AS"/>
</dbReference>
<dbReference type="GO" id="GO:0005886">
    <property type="term" value="C:plasma membrane"/>
    <property type="evidence" value="ECO:0007669"/>
    <property type="project" value="UniProtKB-ARBA"/>
</dbReference>
<keyword evidence="6" id="KW-0677">Repeat</keyword>
<feature type="domain" description="Fibronectin type-III" evidence="22">
    <location>
        <begin position="525"/>
        <end position="614"/>
    </location>
</feature>
<keyword evidence="11" id="KW-1015">Disulfide bond</keyword>
<keyword evidence="5 18" id="KW-0732">Signal</keyword>
<evidence type="ECO:0000256" key="17">
    <source>
        <dbReference type="SAM" id="Phobius"/>
    </source>
</evidence>
<feature type="domain" description="Fibronectin type-III" evidence="22">
    <location>
        <begin position="321"/>
        <end position="418"/>
    </location>
</feature>
<dbReference type="FunFam" id="2.60.40.10:FF:000010">
    <property type="entry name" value="receptor-type tyrosine-protein phosphatase delta isoform X1"/>
    <property type="match status" value="1"/>
</dbReference>
<feature type="chain" id="PRO_5034343236" description="protein-tyrosine-phosphatase" evidence="18">
    <location>
        <begin position="30"/>
        <end position="1554"/>
    </location>
</feature>
<comment type="subcellular location">
    <subcellularLocation>
        <location evidence="1">Membrane</location>
        <topology evidence="1">Single-pass type I membrane protein</topology>
    </subcellularLocation>
</comment>
<dbReference type="PROSITE" id="PS50853">
    <property type="entry name" value="FN3"/>
    <property type="match status" value="3"/>
</dbReference>
<dbReference type="CDD" id="cd14553">
    <property type="entry name" value="R-PTPc-LAR-1"/>
    <property type="match status" value="1"/>
</dbReference>
<dbReference type="Ensembl" id="ENSEBUT00000018142.1">
    <property type="protein sequence ID" value="ENSEBUP00000017566.1"/>
    <property type="gene ID" value="ENSEBUG00000010980.1"/>
</dbReference>
<dbReference type="Pfam" id="PF07679">
    <property type="entry name" value="I-set"/>
    <property type="match status" value="1"/>
</dbReference>
<dbReference type="SMART" id="SM00404">
    <property type="entry name" value="PTPc_motif"/>
    <property type="match status" value="2"/>
</dbReference>
<dbReference type="PROSITE" id="PS50835">
    <property type="entry name" value="IG_LIKE"/>
    <property type="match status" value="3"/>
</dbReference>
<dbReference type="EC" id="3.1.3.48" evidence="3"/>
<evidence type="ECO:0000259" key="22">
    <source>
        <dbReference type="PROSITE" id="PS50853"/>
    </source>
</evidence>
<dbReference type="FunFam" id="3.90.190.10:FF:000088">
    <property type="entry name" value="Receptor protein-tyrosine phosphatase LAR"/>
    <property type="match status" value="1"/>
</dbReference>
<feature type="domain" description="Tyrosine-protein phosphatase" evidence="19">
    <location>
        <begin position="984"/>
        <end position="1239"/>
    </location>
</feature>
<dbReference type="SUPFAM" id="SSF49265">
    <property type="entry name" value="Fibronectin type III"/>
    <property type="match status" value="2"/>
</dbReference>
<protein>
    <recommendedName>
        <fullName evidence="3">protein-tyrosine-phosphatase</fullName>
        <ecNumber evidence="3">3.1.3.48</ecNumber>
    </recommendedName>
</protein>
<dbReference type="FunFam" id="2.60.40.10:FF:000068">
    <property type="entry name" value="receptor-type tyrosine-protein phosphatase delta isoform X1"/>
    <property type="match status" value="1"/>
</dbReference>
<sequence length="1554" mass="171475">MPRPSSGRSLFCSHLIFGLFFIFAVGSQAETPPRFTQKHADQAGIAGGVASFLCRVTGDPRPNITWSRRGRRLTSQRFEIIEFDGGSGSVLRIQPLRPQRDGNTYECSAVNTLGHISATARLVVHKVENAPPGFPRIDMSPQLKVVERTHTATMLCAASGQPEPHIAWYKDFLPIELSVPSSRIRQLRSGALQISDSAESDQGKYECVASNIIGTVYSSAANLYVRVRHVPPWFSVPPAGVEVIPGGSVNVTCVAVGSPMPYVKWVLGAEDFSPEADMPVGKSVLELHDVSESANYTCVAMSALGVVEATAQVTVKALPHPPSKPTVSETTATSITLTWDSGNVEPVAYYVLLYRSHFPNVDGRPSERPYHEIDGITTTRYTVGGLSPYSEYEIRVAAVNNVGRGMISDAAVTRTGEQAPSSPPRNVRARMLSSTTMLIRWDPPQEPNGRIRSYHMHYGVASSQGRGSLPITWQHHSVQDSLVATLTGLTPSLEYAIRVQAATAVGGGPLSKEQFIHADLGVPGQPTDLKAEAKSATSLLVSWHAPEEEHIIKYELYFQQKGEQKEQMITFDPGVSYLLRNLQPGTTYRLRLAARSHYGLSPSTPPIWVQTTPSSFVKNFRAKSVTQSSVLLTWENPKSFAEQEHLKVIISDGRAVAVDGHSQQGLVTGLRPDSDYFLGLTRHGASAGGLQQEVAIRTAPHLLPGPPIPIGTVGHDGILPLALPQPEDLSTISVRNYYLVVVPLLMEDGEPTSPSHQPDEMDFNELLSASSLSNTRLKVTSQVYVAATFPGRPPAQFMLGDGEEYRGFKNHPLGPGSRFVIFLLLELDGEEPRVYVTSPYSEVLHVPEMDPVTLARDEEEGLLWVLGPVLAVIFIVCIVVTILLYKSKPNRKRSSSELGKSLPSPGTKETLTLTGGGMGEDGGIGGGDIGGRGRSERGSCGGRDPVEMRRLNHQSPGMASHPPIPAAQLLQHVEQLRNDGNRLLCQEYESIDPGQQFTWENSNQEVNKVKNRYANVIAYDHSRVILAPIEGIPGSDYINANYLDGYRRHNAYIGTQGPLAETFGDFWRMVWEQRSTIIVMLTRLEERGRVKCDQYWPSRGSEDYGSVHVTLVDSLELAFYTIRTFTISKTGSSERRELWHFHFTLWPEHGVPEHPTAFFAFLRRVRSTCTPDAGPMVVHCSAGVGRTCCLIAVDAALERLSREGTVDIYGHVTCLRAQRNYSVQTEEQYAFVYATVTEAWAAGRTEVAASALCTRLQRLTAPVRETESVTAVESETGTALAGSTGLQAEFKRLGIGKVCSSRITTALLPCNKYKNRAESTLPTDASRICLQPIRGVDGSDYINASYLDGYRQRAAYIGTQGPLPETTEDFWRMLWEQNSTIVVMLTKLREVGQEKCHQYWPAERSARYQYFVVDPMSEYAMPQYVLREFKVTDARDGQSRTVRQFQFTDWPDSGVPQTGEGFIDFIGQVHKTKEQFGQDGPITVHCNGGAGRTGVFVVLSVLLERMRYEGLVDVYQTITLLRTQRPGLVRTEEQYHFCYRGALDYLGSFDHYAT</sequence>
<reference evidence="23" key="1">
    <citation type="submission" date="2025-08" db="UniProtKB">
        <authorList>
            <consortium name="Ensembl"/>
        </authorList>
    </citation>
    <scope>IDENTIFICATION</scope>
</reference>
<evidence type="ECO:0000256" key="11">
    <source>
        <dbReference type="ARBA" id="ARBA00023157"/>
    </source>
</evidence>
<dbReference type="Pfam" id="PF13927">
    <property type="entry name" value="Ig_3"/>
    <property type="match status" value="2"/>
</dbReference>
<feature type="compositionally biased region" description="Gly residues" evidence="16">
    <location>
        <begin position="914"/>
        <end position="930"/>
    </location>
</feature>
<dbReference type="Proteomes" id="UP000694388">
    <property type="component" value="Unplaced"/>
</dbReference>
<feature type="region of interest" description="Disordered" evidence="16">
    <location>
        <begin position="892"/>
        <end position="963"/>
    </location>
</feature>
<dbReference type="PANTHER" id="PTHR46957:SF6">
    <property type="entry name" value="PROTEIN-TYROSINE-PHOSPHATASE"/>
    <property type="match status" value="1"/>
</dbReference>
<comment type="similarity">
    <text evidence="2">Belongs to the protein-tyrosine phosphatase family. Receptor class 2A subfamily.</text>
</comment>
<dbReference type="InterPro" id="IPR036116">
    <property type="entry name" value="FN3_sf"/>
</dbReference>
<reference evidence="23" key="2">
    <citation type="submission" date="2025-09" db="UniProtKB">
        <authorList>
            <consortium name="Ensembl"/>
        </authorList>
    </citation>
    <scope>IDENTIFICATION</scope>
</reference>
<dbReference type="Gene3D" id="2.60.40.10">
    <property type="entry name" value="Immunoglobulins"/>
    <property type="match status" value="7"/>
</dbReference>
<dbReference type="FunFam" id="2.60.40.10:FF:000015">
    <property type="entry name" value="receptor-type tyrosine-protein phosphatase delta isoform X2"/>
    <property type="match status" value="1"/>
</dbReference>
<dbReference type="FunFam" id="2.60.40.10:FF:000036">
    <property type="entry name" value="receptor-type tyrosine-protein phosphatase delta isoform X1"/>
    <property type="match status" value="1"/>
</dbReference>
<evidence type="ECO:0000256" key="10">
    <source>
        <dbReference type="ARBA" id="ARBA00023136"/>
    </source>
</evidence>
<evidence type="ECO:0000256" key="5">
    <source>
        <dbReference type="ARBA" id="ARBA00022729"/>
    </source>
</evidence>
<dbReference type="PROSITE" id="PS50055">
    <property type="entry name" value="TYR_PHOSPHATASE_PTP"/>
    <property type="match status" value="2"/>
</dbReference>
<dbReference type="SMART" id="SM00060">
    <property type="entry name" value="FN3"/>
    <property type="match status" value="4"/>
</dbReference>
<dbReference type="Pfam" id="PF00102">
    <property type="entry name" value="Y_phosphatase"/>
    <property type="match status" value="2"/>
</dbReference>
<feature type="domain" description="Fibronectin type-III" evidence="22">
    <location>
        <begin position="423"/>
        <end position="521"/>
    </location>
</feature>
<keyword evidence="8" id="KW-0904">Protein phosphatase</keyword>
<dbReference type="GO" id="GO:0004725">
    <property type="term" value="F:protein tyrosine phosphatase activity"/>
    <property type="evidence" value="ECO:0007669"/>
    <property type="project" value="UniProtKB-EC"/>
</dbReference>
<dbReference type="PRINTS" id="PR00700">
    <property type="entry name" value="PRTYPHPHTASE"/>
</dbReference>
<dbReference type="FunFam" id="2.60.40.10:FF:000023">
    <property type="entry name" value="receptor-type tyrosine-protein phosphatase delta isoform X2"/>
    <property type="match status" value="1"/>
</dbReference>
<evidence type="ECO:0000256" key="16">
    <source>
        <dbReference type="SAM" id="MobiDB-lite"/>
    </source>
</evidence>
<keyword evidence="9 17" id="KW-1133">Transmembrane helix</keyword>
<feature type="transmembrane region" description="Helical" evidence="17">
    <location>
        <begin position="861"/>
        <end position="885"/>
    </location>
</feature>
<keyword evidence="13" id="KW-0325">Glycoprotein</keyword>
<dbReference type="InterPro" id="IPR050713">
    <property type="entry name" value="RTP_Phos/Ushers"/>
</dbReference>
<dbReference type="InterPro" id="IPR036179">
    <property type="entry name" value="Ig-like_dom_sf"/>
</dbReference>
<dbReference type="SMART" id="SM00408">
    <property type="entry name" value="IGc2"/>
    <property type="match status" value="3"/>
</dbReference>
<evidence type="ECO:0000259" key="21">
    <source>
        <dbReference type="PROSITE" id="PS50835"/>
    </source>
</evidence>
<dbReference type="Pfam" id="PF00041">
    <property type="entry name" value="fn3"/>
    <property type="match status" value="3"/>
</dbReference>
<dbReference type="InterPro" id="IPR029021">
    <property type="entry name" value="Prot-tyrosine_phosphatase-like"/>
</dbReference>
<evidence type="ECO:0000256" key="15">
    <source>
        <dbReference type="ARBA" id="ARBA00051722"/>
    </source>
</evidence>
<dbReference type="GeneTree" id="ENSGT00940000153617"/>
<keyword evidence="12" id="KW-0675">Receptor</keyword>